<gene>
    <name evidence="2" type="ORF">NO2_0945</name>
</gene>
<keyword evidence="1" id="KW-0732">Signal</keyword>
<dbReference type="EMBL" id="BGZO01000026">
    <property type="protein sequence ID" value="GBR76389.1"/>
    <property type="molecule type" value="Genomic_DNA"/>
</dbReference>
<proteinExistence type="predicted"/>
<evidence type="ECO:0000313" key="2">
    <source>
        <dbReference type="EMBL" id="GBR76389.1"/>
    </source>
</evidence>
<sequence>MKRKILLLLFLFNYGSAAYSGGREYAVTQVVPAAGALSLGNAYAAHEADAVSFCWNPASLAFAQRIELSTLQSHLTTDADFFVLSGALPLPKINLGFSWAQLQMSGIPETAAELDNNEVISGGLLTYAENSALISLAGKLNAVLGWGVSFRYLNQQVWTASGSGWSTAVGLFWRLPRVNFGLAVENLSSYQKYDTGYVEHLPPTYLLGVNWRLGTKFALAQDWRWRADGRRVQSYTGAEFYPFQRVRFALGYLAERWTAGAGLAVGAVRLDYAYAAQNDSALGSDQYVSLGVQW</sequence>
<evidence type="ECO:0000256" key="1">
    <source>
        <dbReference type="SAM" id="SignalP"/>
    </source>
</evidence>
<dbReference type="AlphaFoldDB" id="A0A388THQ0"/>
<accession>A0A388THQ0</accession>
<feature type="signal peptide" evidence="1">
    <location>
        <begin position="1"/>
        <end position="20"/>
    </location>
</feature>
<feature type="chain" id="PRO_5017236580" description="Outer membrane protein" evidence="1">
    <location>
        <begin position="21"/>
        <end position="294"/>
    </location>
</feature>
<protein>
    <recommendedName>
        <fullName evidence="4">Outer membrane protein</fullName>
    </recommendedName>
</protein>
<dbReference type="Gene3D" id="2.40.160.60">
    <property type="entry name" value="Outer membrane protein transport protein (OMPP1/FadL/TodX)"/>
    <property type="match status" value="1"/>
</dbReference>
<comment type="caution">
    <text evidence="2">The sequence shown here is derived from an EMBL/GenBank/DDBJ whole genome shotgun (WGS) entry which is preliminary data.</text>
</comment>
<name>A0A388THQ0_9BACT</name>
<evidence type="ECO:0008006" key="4">
    <source>
        <dbReference type="Google" id="ProtNLM"/>
    </source>
</evidence>
<dbReference type="Proteomes" id="UP000275925">
    <property type="component" value="Unassembled WGS sequence"/>
</dbReference>
<evidence type="ECO:0000313" key="3">
    <source>
        <dbReference type="Proteomes" id="UP000275925"/>
    </source>
</evidence>
<keyword evidence="3" id="KW-1185">Reference proteome</keyword>
<reference evidence="2 3" key="1">
    <citation type="journal article" date="2019" name="ISME J.">
        <title>Genome analyses of uncultured TG2/ZB3 bacteria in 'Margulisbacteria' specifically attached to ectosymbiotic spirochetes of protists in the termite gut.</title>
        <authorList>
            <person name="Utami Y.D."/>
            <person name="Kuwahara H."/>
            <person name="Igai K."/>
            <person name="Murakami T."/>
            <person name="Sugaya K."/>
            <person name="Morikawa T."/>
            <person name="Nagura Y."/>
            <person name="Yuki M."/>
            <person name="Deevong P."/>
            <person name="Inoue T."/>
            <person name="Kihara K."/>
            <person name="Lo N."/>
            <person name="Yamada A."/>
            <person name="Ohkuma M."/>
            <person name="Hongoh Y."/>
        </authorList>
    </citation>
    <scope>NUCLEOTIDE SEQUENCE [LARGE SCALE GENOMIC DNA]</scope>
    <source>
        <strain evidence="2">NkOx7-02</strain>
    </source>
</reference>
<organism evidence="2 3">
    <name type="scientific">Candidatus Termititenax persephonae</name>
    <dbReference type="NCBI Taxonomy" id="2218525"/>
    <lineage>
        <taxon>Bacteria</taxon>
        <taxon>Bacillati</taxon>
        <taxon>Candidatus Margulisiibacteriota</taxon>
        <taxon>Candidatus Termititenacia</taxon>
        <taxon>Candidatus Termititenacales</taxon>
        <taxon>Candidatus Termititenacaceae</taxon>
        <taxon>Candidatus Termititenax</taxon>
    </lineage>
</organism>